<accession>A0ABD0WUV6</accession>
<evidence type="ECO:0000313" key="1">
    <source>
        <dbReference type="EMBL" id="KAL0979033.1"/>
    </source>
</evidence>
<keyword evidence="2" id="KW-1185">Reference proteome</keyword>
<sequence>MTPSTLPTPQTEVALISKQGSRKLTIEGSNSSFAITSFTITGIIGTNSRPHHRNEKYVCNSTLEAYLIEANTAACRKRQHIQVQV</sequence>
<proteinExistence type="predicted"/>
<comment type="caution">
    <text evidence="1">The sequence shown here is derived from an EMBL/GenBank/DDBJ whole genome shotgun (WGS) entry which is preliminary data.</text>
</comment>
<reference evidence="1 2" key="1">
    <citation type="submission" date="2024-06" db="EMBL/GenBank/DDBJ databases">
        <authorList>
            <person name="Pan Q."/>
            <person name="Wen M."/>
            <person name="Jouanno E."/>
            <person name="Zahm M."/>
            <person name="Klopp C."/>
            <person name="Cabau C."/>
            <person name="Louis A."/>
            <person name="Berthelot C."/>
            <person name="Parey E."/>
            <person name="Roest Crollius H."/>
            <person name="Montfort J."/>
            <person name="Robinson-Rechavi M."/>
            <person name="Bouchez O."/>
            <person name="Lampietro C."/>
            <person name="Lopez Roques C."/>
            <person name="Donnadieu C."/>
            <person name="Postlethwait J."/>
            <person name="Bobe J."/>
            <person name="Verreycken H."/>
            <person name="Guiguen Y."/>
        </authorList>
    </citation>
    <scope>NUCLEOTIDE SEQUENCE [LARGE SCALE GENOMIC DNA]</scope>
    <source>
        <strain evidence="1">Up_M1</strain>
        <tissue evidence="1">Testis</tissue>
    </source>
</reference>
<dbReference type="EMBL" id="JAGEUA010000005">
    <property type="protein sequence ID" value="KAL0979033.1"/>
    <property type="molecule type" value="Genomic_DNA"/>
</dbReference>
<name>A0ABD0WUV6_UMBPY</name>
<organism evidence="1 2">
    <name type="scientific">Umbra pygmaea</name>
    <name type="common">Eastern mudminnow</name>
    <dbReference type="NCBI Taxonomy" id="75934"/>
    <lineage>
        <taxon>Eukaryota</taxon>
        <taxon>Metazoa</taxon>
        <taxon>Chordata</taxon>
        <taxon>Craniata</taxon>
        <taxon>Vertebrata</taxon>
        <taxon>Euteleostomi</taxon>
        <taxon>Actinopterygii</taxon>
        <taxon>Neopterygii</taxon>
        <taxon>Teleostei</taxon>
        <taxon>Protacanthopterygii</taxon>
        <taxon>Esociformes</taxon>
        <taxon>Umbridae</taxon>
        <taxon>Umbra</taxon>
    </lineage>
</organism>
<dbReference type="AlphaFoldDB" id="A0ABD0WUV6"/>
<evidence type="ECO:0000313" key="2">
    <source>
        <dbReference type="Proteomes" id="UP001557470"/>
    </source>
</evidence>
<protein>
    <submittedName>
        <fullName evidence="1">Uncharacterized protein</fullName>
    </submittedName>
</protein>
<dbReference type="Proteomes" id="UP001557470">
    <property type="component" value="Unassembled WGS sequence"/>
</dbReference>
<gene>
    <name evidence="1" type="ORF">UPYG_G00179590</name>
</gene>